<comment type="caution">
    <text evidence="6">The sequence shown here is derived from an EMBL/GenBank/DDBJ whole genome shotgun (WGS) entry which is preliminary data.</text>
</comment>
<accession>A0A7C1FGF7</accession>
<evidence type="ECO:0000313" key="6">
    <source>
        <dbReference type="EMBL" id="HDX31156.1"/>
    </source>
</evidence>
<protein>
    <submittedName>
        <fullName evidence="6">DNRLRE domain-containing protein</fullName>
    </submittedName>
</protein>
<evidence type="ECO:0000256" key="2">
    <source>
        <dbReference type="ARBA" id="ARBA00022525"/>
    </source>
</evidence>
<keyword evidence="4" id="KW-0812">Transmembrane</keyword>
<evidence type="ECO:0000256" key="4">
    <source>
        <dbReference type="SAM" id="Phobius"/>
    </source>
</evidence>
<dbReference type="EMBL" id="DSMG01000074">
    <property type="protein sequence ID" value="HDX31156.1"/>
    <property type="molecule type" value="Genomic_DNA"/>
</dbReference>
<dbReference type="GO" id="GO:0005576">
    <property type="term" value="C:extracellular region"/>
    <property type="evidence" value="ECO:0007669"/>
    <property type="project" value="UniProtKB-SubCell"/>
</dbReference>
<reference evidence="6" key="1">
    <citation type="journal article" date="2020" name="mSystems">
        <title>Genome- and Community-Level Interaction Insights into Carbon Utilization and Element Cycling Functions of Hydrothermarchaeota in Hydrothermal Sediment.</title>
        <authorList>
            <person name="Zhou Z."/>
            <person name="Liu Y."/>
            <person name="Xu W."/>
            <person name="Pan J."/>
            <person name="Luo Z.H."/>
            <person name="Li M."/>
        </authorList>
    </citation>
    <scope>NUCLEOTIDE SEQUENCE [LARGE SCALE GENOMIC DNA]</scope>
    <source>
        <strain evidence="6">SpSt-289</strain>
    </source>
</reference>
<organism evidence="6">
    <name type="scientific">Caldilinea aerophila</name>
    <dbReference type="NCBI Taxonomy" id="133453"/>
    <lineage>
        <taxon>Bacteria</taxon>
        <taxon>Bacillati</taxon>
        <taxon>Chloroflexota</taxon>
        <taxon>Caldilineae</taxon>
        <taxon>Caldilineales</taxon>
        <taxon>Caldilineaceae</taxon>
        <taxon>Caldilinea</taxon>
    </lineage>
</organism>
<dbReference type="AlphaFoldDB" id="A0A7C1FGF7"/>
<dbReference type="NCBIfam" id="NF033679">
    <property type="entry name" value="DNRLRE_dom"/>
    <property type="match status" value="1"/>
</dbReference>
<feature type="domain" description="Carbohydrate-binding module family 96" evidence="5">
    <location>
        <begin position="85"/>
        <end position="242"/>
    </location>
</feature>
<evidence type="ECO:0000256" key="3">
    <source>
        <dbReference type="ARBA" id="ARBA00022729"/>
    </source>
</evidence>
<proteinExistence type="predicted"/>
<evidence type="ECO:0000259" key="5">
    <source>
        <dbReference type="Pfam" id="PF24517"/>
    </source>
</evidence>
<gene>
    <name evidence="6" type="ORF">ENQ20_06630</name>
</gene>
<sequence>MRHNSKRAAPCLIQPHADQRTCINQKKPLSRLASAQREGVLWRMWLGAIVCLLVIMAPSSIHAQGTDITPASVNAPQLDTRIFLPGVDTYVDSANPTQSFADAEALQILRLIFGNTTLQQRTYLRFNLAAIPRGSTVQGAALELYQTVGSGNPVFVHQVTTAWDAAQTTWNNQPAFSLWDAWSAPATTNAYIRYTSSALITLVQNWVNDPDANFGLMLDTAATTGDARIFHSTEHPEQRPPLLRVTFQLPPIRVCDDPDCLKPVAGAEVFNTTANQQYTTDSNGYVLDDGAIQLGDTLWVRILDSRTGRGVLYRTSGEPRRVLADAYVWPTGYNRPEMRLIVERPLFLRNLQVSTQWNLEGDLAYRAALARRLVDASEHFYRFTNGQFALGEVTVYQNYEHWNDPATDLWLYASNTMRPLSYIKGEVSSSTPDPDPGVDFVYEPGKMYIGSHWNRYGVPPSQPVPPGVDVSRDWAAALAHELGHYLLGQFDSYLAVLPSGVVTETFACTGSAMGYVYTLENQAFIWDSLHWNSACGATLGAYNLRRTEWETIRTWFNWAQIPESTLPSTEQLPVALTTVNFVPPAGAAPLVDQVFQLAYQNNELPSGEARAFLLRNVNNDGSFDRILDQGKPPQGMAPPQITLNGAQAGDRLCVIDIDPYADSPETPRHQFGCEVIQPGDNTLAMRREPTWAPIIQVTPITTTQVAISVTQPVTGAVIRARLYPEHDAAPTAAITLTQTGDVWSGVFSTPGLTPAAFVQVWVEEPATDVNPRREAIVDYGIGGGAVPGPKQKIGFAPVTSSDGKAFFLLPGGVSLKTDEFIAIQSMAGILPTPAGTRLFGQMYRLIALPPSLAERGSINLYLTDVSPGVIASAAAQESRSIYFWNGAAWEKLPTVISTINRNGEREALASAESRGLGVYVVLTEPAERLYLPAVMK</sequence>
<keyword evidence="4" id="KW-0472">Membrane</keyword>
<dbReference type="Pfam" id="PF24517">
    <property type="entry name" value="CBM96"/>
    <property type="match status" value="1"/>
</dbReference>
<name>A0A7C1FGF7_9CHLR</name>
<keyword evidence="3" id="KW-0732">Signal</keyword>
<keyword evidence="2" id="KW-0964">Secreted</keyword>
<dbReference type="InterPro" id="IPR055372">
    <property type="entry name" value="CBM96"/>
</dbReference>
<feature type="transmembrane region" description="Helical" evidence="4">
    <location>
        <begin position="40"/>
        <end position="61"/>
    </location>
</feature>
<comment type="subcellular location">
    <subcellularLocation>
        <location evidence="1">Secreted</location>
    </subcellularLocation>
</comment>
<keyword evidence="4" id="KW-1133">Transmembrane helix</keyword>
<evidence type="ECO:0000256" key="1">
    <source>
        <dbReference type="ARBA" id="ARBA00004613"/>
    </source>
</evidence>